<dbReference type="AlphaFoldDB" id="A0A0A5GJ55"/>
<protein>
    <submittedName>
        <fullName evidence="2">Alcohol dehydrogenase</fullName>
    </submittedName>
</protein>
<dbReference type="InterPro" id="IPR052711">
    <property type="entry name" value="Zinc_ADH-like"/>
</dbReference>
<evidence type="ECO:0000313" key="3">
    <source>
        <dbReference type="Proteomes" id="UP000030528"/>
    </source>
</evidence>
<sequence>MKAIVHEGIAGFEGLSYRDMEEQPIHEHMVKVQLKTAGMNRRDLAITNRHKTDDPGLILGSDGAGIVTEIGQKVQNVQVGDEVIINPALGWNAKSDAPPKGFEILGLPDHGTFAEMISISSEQVEKKPSHLTFEEAGTLALAALTGFRALFTRAGAKEGDTVLLPGIGSGVLTFILKFAKASGMRTIVTSRSEEKRAAALELGADKAIDTNEDWNEALRDEEVDIVIESIGKATFDKSLGIVRRGGTVVTFGATTEDTVEIDIRKFFYGQYNLLGTTMGSREEFRDMLQFIEKHDIKPEVDRMFPLDQFNEAFTYMKESKNFGKIGFTI</sequence>
<dbReference type="eggNOG" id="COG0604">
    <property type="taxonomic scope" value="Bacteria"/>
</dbReference>
<dbReference type="InterPro" id="IPR036291">
    <property type="entry name" value="NAD(P)-bd_dom_sf"/>
</dbReference>
<reference evidence="2 3" key="1">
    <citation type="submission" date="2013-08" db="EMBL/GenBank/DDBJ databases">
        <authorList>
            <person name="Huang J."/>
            <person name="Wang G."/>
        </authorList>
    </citation>
    <scope>NUCLEOTIDE SEQUENCE [LARGE SCALE GENOMIC DNA]</scope>
    <source>
        <strain evidence="2 3">JSM 076056</strain>
    </source>
</reference>
<dbReference type="InterPro" id="IPR013154">
    <property type="entry name" value="ADH-like_N"/>
</dbReference>
<dbReference type="Pfam" id="PF00107">
    <property type="entry name" value="ADH_zinc_N"/>
    <property type="match status" value="1"/>
</dbReference>
<dbReference type="InterPro" id="IPR020843">
    <property type="entry name" value="ER"/>
</dbReference>
<keyword evidence="3" id="KW-1185">Reference proteome</keyword>
<dbReference type="RefSeq" id="WP_026799334.1">
    <property type="nucleotide sequence ID" value="NZ_AULI01000002.1"/>
</dbReference>
<dbReference type="SUPFAM" id="SSF51735">
    <property type="entry name" value="NAD(P)-binding Rossmann-fold domains"/>
    <property type="match status" value="1"/>
</dbReference>
<dbReference type="InterPro" id="IPR013149">
    <property type="entry name" value="ADH-like_C"/>
</dbReference>
<dbReference type="Pfam" id="PF08240">
    <property type="entry name" value="ADH_N"/>
    <property type="match status" value="1"/>
</dbReference>
<evidence type="ECO:0000259" key="1">
    <source>
        <dbReference type="SMART" id="SM00829"/>
    </source>
</evidence>
<dbReference type="PANTHER" id="PTHR45033:SF3">
    <property type="entry name" value="DEHYDROGENASE, PUTATIVE (AFU_ORTHOLOGUE AFUA_2G13270)-RELATED"/>
    <property type="match status" value="1"/>
</dbReference>
<dbReference type="InterPro" id="IPR011032">
    <property type="entry name" value="GroES-like_sf"/>
</dbReference>
<dbReference type="GO" id="GO:0016491">
    <property type="term" value="F:oxidoreductase activity"/>
    <property type="evidence" value="ECO:0007669"/>
    <property type="project" value="InterPro"/>
</dbReference>
<evidence type="ECO:0000313" key="2">
    <source>
        <dbReference type="EMBL" id="KGX91999.1"/>
    </source>
</evidence>
<dbReference type="SUPFAM" id="SSF50129">
    <property type="entry name" value="GroES-like"/>
    <property type="match status" value="1"/>
</dbReference>
<dbReference type="SMART" id="SM00829">
    <property type="entry name" value="PKS_ER"/>
    <property type="match status" value="1"/>
</dbReference>
<dbReference type="STRING" id="1385510.GCA_000425205_00549"/>
<proteinExistence type="predicted"/>
<dbReference type="Gene3D" id="3.90.180.10">
    <property type="entry name" value="Medium-chain alcohol dehydrogenases, catalytic domain"/>
    <property type="match status" value="1"/>
</dbReference>
<dbReference type="EMBL" id="AVPE01000008">
    <property type="protein sequence ID" value="KGX91999.1"/>
    <property type="molecule type" value="Genomic_DNA"/>
</dbReference>
<dbReference type="Proteomes" id="UP000030528">
    <property type="component" value="Unassembled WGS sequence"/>
</dbReference>
<accession>A0A0A5GJ55</accession>
<name>A0A0A5GJ55_9BACI</name>
<organism evidence="2 3">
    <name type="scientific">Pontibacillus halophilus JSM 076056 = DSM 19796</name>
    <dbReference type="NCBI Taxonomy" id="1385510"/>
    <lineage>
        <taxon>Bacteria</taxon>
        <taxon>Bacillati</taxon>
        <taxon>Bacillota</taxon>
        <taxon>Bacilli</taxon>
        <taxon>Bacillales</taxon>
        <taxon>Bacillaceae</taxon>
        <taxon>Pontibacillus</taxon>
    </lineage>
</organism>
<dbReference type="OrthoDB" id="9787435at2"/>
<dbReference type="Gene3D" id="3.40.50.720">
    <property type="entry name" value="NAD(P)-binding Rossmann-like Domain"/>
    <property type="match status" value="1"/>
</dbReference>
<feature type="domain" description="Enoyl reductase (ER)" evidence="1">
    <location>
        <begin position="10"/>
        <end position="327"/>
    </location>
</feature>
<gene>
    <name evidence="2" type="ORF">N781_02945</name>
</gene>
<comment type="caution">
    <text evidence="2">The sequence shown here is derived from an EMBL/GenBank/DDBJ whole genome shotgun (WGS) entry which is preliminary data.</text>
</comment>
<dbReference type="PANTHER" id="PTHR45033">
    <property type="match status" value="1"/>
</dbReference>